<protein>
    <submittedName>
        <fullName evidence="1">Uncharacterized protein</fullName>
    </submittedName>
</protein>
<accession>A0A218KBT8</accession>
<proteinExistence type="predicted"/>
<organism evidence="1 2">
    <name type="scientific">Bacillus phage PBC2</name>
    <dbReference type="NCBI Taxonomy" id="1675029"/>
    <lineage>
        <taxon>Viruses</taxon>
        <taxon>Duplodnaviria</taxon>
        <taxon>Heunggongvirae</taxon>
        <taxon>Uroviricota</taxon>
        <taxon>Caudoviricetes</taxon>
        <taxon>Andregratiavirinae</taxon>
        <taxon>Haetaevirus</taxon>
        <taxon>Haetaevirus PBC2</taxon>
    </lineage>
</organism>
<evidence type="ECO:0000313" key="1">
    <source>
        <dbReference type="EMBL" id="AKQ08348.1"/>
    </source>
</evidence>
<dbReference type="EMBL" id="KT070867">
    <property type="protein sequence ID" value="AKQ08348.1"/>
    <property type="molecule type" value="Genomic_DNA"/>
</dbReference>
<keyword evidence="2" id="KW-1185">Reference proteome</keyword>
<evidence type="ECO:0000313" key="2">
    <source>
        <dbReference type="Proteomes" id="UP000223102"/>
    </source>
</evidence>
<gene>
    <name evidence="1" type="ORF">PBC2_033</name>
</gene>
<name>A0A218KBT8_9CAUD</name>
<dbReference type="Proteomes" id="UP000223102">
    <property type="component" value="Segment"/>
</dbReference>
<reference evidence="1 2" key="1">
    <citation type="submission" date="2015-06" db="EMBL/GenBank/DDBJ databases">
        <title>Complete genome sequence of Bacillus cereus phage PBC2.</title>
        <authorList>
            <person name="Kong M."/>
            <person name="Ryu S."/>
        </authorList>
    </citation>
    <scope>NUCLEOTIDE SEQUENCE [LARGE SCALE GENOMIC DNA]</scope>
</reference>
<sequence length="114" mass="12995">MKNFATTMACASIFFGGFILGYCSHDYRQNAEVQEVQELKSQPERRVDYEVYEVDGDTYRAYSNSLDKNGMREGIEFTKGQVVYKLAVGDKVSAFWDGKRLKNVIAWTANGKEL</sequence>